<name>A0A0P8W8Q5_9CLOT</name>
<dbReference type="InterPro" id="IPR012340">
    <property type="entry name" value="NA-bd_OB-fold"/>
</dbReference>
<dbReference type="InterPro" id="IPR003717">
    <property type="entry name" value="RecO"/>
</dbReference>
<dbReference type="PANTHER" id="PTHR33991:SF1">
    <property type="entry name" value="DNA REPAIR PROTEIN RECO"/>
    <property type="match status" value="1"/>
</dbReference>
<feature type="domain" description="DNA replication/recombination mediator RecO N-terminal" evidence="8">
    <location>
        <begin position="12"/>
        <end position="88"/>
    </location>
</feature>
<dbReference type="AlphaFoldDB" id="A0A0P8W8Q5"/>
<dbReference type="Gene3D" id="2.40.50.140">
    <property type="entry name" value="Nucleic acid-binding proteins"/>
    <property type="match status" value="1"/>
</dbReference>
<dbReference type="GO" id="GO:0043590">
    <property type="term" value="C:bacterial nucleoid"/>
    <property type="evidence" value="ECO:0007669"/>
    <property type="project" value="TreeGrafter"/>
</dbReference>
<dbReference type="GO" id="GO:0006302">
    <property type="term" value="P:double-strand break repair"/>
    <property type="evidence" value="ECO:0007669"/>
    <property type="project" value="TreeGrafter"/>
</dbReference>
<dbReference type="InterPro" id="IPR042242">
    <property type="entry name" value="RecO_C"/>
</dbReference>
<comment type="caution">
    <text evidence="9">The sequence shown here is derived from an EMBL/GenBank/DDBJ whole genome shotgun (WGS) entry which is preliminary data.</text>
</comment>
<evidence type="ECO:0000313" key="10">
    <source>
        <dbReference type="Proteomes" id="UP000050326"/>
    </source>
</evidence>
<dbReference type="Pfam" id="PF02565">
    <property type="entry name" value="RecO_C"/>
    <property type="match status" value="1"/>
</dbReference>
<dbReference type="Pfam" id="PF11967">
    <property type="entry name" value="RecO_N"/>
    <property type="match status" value="1"/>
</dbReference>
<organism evidence="9 10">
    <name type="scientific">Oxobacter pfennigii</name>
    <dbReference type="NCBI Taxonomy" id="36849"/>
    <lineage>
        <taxon>Bacteria</taxon>
        <taxon>Bacillati</taxon>
        <taxon>Bacillota</taxon>
        <taxon>Clostridia</taxon>
        <taxon>Eubacteriales</taxon>
        <taxon>Clostridiaceae</taxon>
        <taxon>Oxobacter</taxon>
    </lineage>
</organism>
<evidence type="ECO:0000256" key="6">
    <source>
        <dbReference type="ARBA" id="ARBA00033409"/>
    </source>
</evidence>
<keyword evidence="3 7" id="KW-0227">DNA damage</keyword>
<accession>A0A0P8W8Q5</accession>
<evidence type="ECO:0000256" key="5">
    <source>
        <dbReference type="ARBA" id="ARBA00023204"/>
    </source>
</evidence>
<dbReference type="NCBIfam" id="TIGR00613">
    <property type="entry name" value="reco"/>
    <property type="match status" value="1"/>
</dbReference>
<evidence type="ECO:0000256" key="7">
    <source>
        <dbReference type="HAMAP-Rule" id="MF_00201"/>
    </source>
</evidence>
<dbReference type="InterPro" id="IPR037278">
    <property type="entry name" value="ARFGAP/RecO"/>
</dbReference>
<comment type="function">
    <text evidence="7">Involved in DNA repair and RecF pathway recombination.</text>
</comment>
<evidence type="ECO:0000256" key="1">
    <source>
        <dbReference type="ARBA" id="ARBA00007452"/>
    </source>
</evidence>
<dbReference type="Gene3D" id="1.20.1440.120">
    <property type="entry name" value="Recombination protein O, C-terminal domain"/>
    <property type="match status" value="1"/>
</dbReference>
<sequence length="264" mass="30065">MTYIGVIIMPNLIKTRGIVLKHTYLGEADKIITLFTDSLGKVQAVAHGARKAKSKLMSSTQAFAYCEFVLYKGKSLYTVSQTEIKASFQVLLNDLHTLTYSSYLMELVDVLILEGEENIELFSLLLKTLYLMTEGNLDKELIVRAFELKAISQSGYMPQFDNCILCGSSLNLIKFSSRLGGVLCSKCSENDRFAVKIDLPSVNTMKFFIKNHIEKVRVLKINLSIKNYMKKIMKNYIKYHLDKDFKSLDFLDEITNMDELEGVE</sequence>
<evidence type="ECO:0000313" key="9">
    <source>
        <dbReference type="EMBL" id="KPU44105.1"/>
    </source>
</evidence>
<protein>
    <recommendedName>
        <fullName evidence="2 7">DNA repair protein RecO</fullName>
    </recommendedName>
    <alternativeName>
        <fullName evidence="6 7">Recombination protein O</fullName>
    </alternativeName>
</protein>
<reference evidence="9 10" key="1">
    <citation type="submission" date="2015-09" db="EMBL/GenBank/DDBJ databases">
        <title>Genome sequence of Oxobacter pfennigii DSM 3222.</title>
        <authorList>
            <person name="Poehlein A."/>
            <person name="Bengelsdorf F.R."/>
            <person name="Schiel-Bengelsdorf B."/>
            <person name="Duerre P."/>
            <person name="Daniel R."/>
        </authorList>
    </citation>
    <scope>NUCLEOTIDE SEQUENCE [LARGE SCALE GENOMIC DNA]</scope>
    <source>
        <strain evidence="9 10">DSM 3222</strain>
    </source>
</reference>
<keyword evidence="4 7" id="KW-0233">DNA recombination</keyword>
<keyword evidence="5 7" id="KW-0234">DNA repair</keyword>
<evidence type="ECO:0000256" key="2">
    <source>
        <dbReference type="ARBA" id="ARBA00021310"/>
    </source>
</evidence>
<dbReference type="InterPro" id="IPR022572">
    <property type="entry name" value="DNA_rep/recomb_RecO_N"/>
</dbReference>
<proteinExistence type="inferred from homology"/>
<dbReference type="PANTHER" id="PTHR33991">
    <property type="entry name" value="DNA REPAIR PROTEIN RECO"/>
    <property type="match status" value="1"/>
</dbReference>
<dbReference type="EMBL" id="LKET01000032">
    <property type="protein sequence ID" value="KPU44105.1"/>
    <property type="molecule type" value="Genomic_DNA"/>
</dbReference>
<dbReference type="GO" id="GO:0006310">
    <property type="term" value="P:DNA recombination"/>
    <property type="evidence" value="ECO:0007669"/>
    <property type="project" value="UniProtKB-UniRule"/>
</dbReference>
<dbReference type="STRING" id="36849.OXPF_22720"/>
<evidence type="ECO:0000256" key="3">
    <source>
        <dbReference type="ARBA" id="ARBA00022763"/>
    </source>
</evidence>
<gene>
    <name evidence="7 9" type="primary">recO</name>
    <name evidence="9" type="ORF">OXPF_22720</name>
</gene>
<dbReference type="Proteomes" id="UP000050326">
    <property type="component" value="Unassembled WGS sequence"/>
</dbReference>
<dbReference type="SUPFAM" id="SSF50249">
    <property type="entry name" value="Nucleic acid-binding proteins"/>
    <property type="match status" value="1"/>
</dbReference>
<dbReference type="SUPFAM" id="SSF57863">
    <property type="entry name" value="ArfGap/RecO-like zinc finger"/>
    <property type="match status" value="1"/>
</dbReference>
<evidence type="ECO:0000259" key="8">
    <source>
        <dbReference type="Pfam" id="PF11967"/>
    </source>
</evidence>
<comment type="similarity">
    <text evidence="1 7">Belongs to the RecO family.</text>
</comment>
<dbReference type="HAMAP" id="MF_00201">
    <property type="entry name" value="RecO"/>
    <property type="match status" value="1"/>
</dbReference>
<keyword evidence="10" id="KW-1185">Reference proteome</keyword>
<evidence type="ECO:0000256" key="4">
    <source>
        <dbReference type="ARBA" id="ARBA00023172"/>
    </source>
</evidence>